<reference evidence="1" key="1">
    <citation type="submission" date="2022-07" db="EMBL/GenBank/DDBJ databases">
        <title>Phylogenomic reconstructions and comparative analyses of Kickxellomycotina fungi.</title>
        <authorList>
            <person name="Reynolds N.K."/>
            <person name="Stajich J.E."/>
            <person name="Barry K."/>
            <person name="Grigoriev I.V."/>
            <person name="Crous P."/>
            <person name="Smith M.E."/>
        </authorList>
    </citation>
    <scope>NUCLEOTIDE SEQUENCE</scope>
    <source>
        <strain evidence="1">BCRC 34780</strain>
    </source>
</reference>
<dbReference type="EMBL" id="JANBUN010000417">
    <property type="protein sequence ID" value="KAJ2803939.1"/>
    <property type="molecule type" value="Genomic_DNA"/>
</dbReference>
<dbReference type="Proteomes" id="UP001140087">
    <property type="component" value="Unassembled WGS sequence"/>
</dbReference>
<sequence length="460" mass="49987">MRVWSVLAAAGLALGSAVQAAQSPLVVGYYAGWLKNQTAGVDLQKYTHINVAFGVPDASGHIGFPDKFSLQQAVAEIHGAKAKALLSLGGWTGSSQMSTIVKSQIASSALIAEIVNHMASNGFDGIDIDWEYPGRPGNTCNVVDAVNDTPNLLRFLQQLRTTLDTRFGPGNKLITMAVSTTPFVVNGTPLTDVSPFAKVTDFINVMIYDINGIWMDQTGPNAPLYYEDGKGTAASFATAIKAWTKAGWPAGKLNAGLPFYGRSVTTAGNMLDDRDNQYQALTKVLPKGDSEDTVTTDTCANTTGVSGIWMYRHLRDEGVLSGPTTAAKPWVRSWDEITHTPWLFNPTTKQYITYDDVDSIKSKVEYAASMGVAGVMVWSLYMDYQSELLNVIHTWGKSTKGIADGAQCPSDGLVSCRDYDGVTSTYFICDQGKWQQFSCHPTTVCFSYNARSLYCGWREN</sequence>
<evidence type="ECO:0000313" key="2">
    <source>
        <dbReference type="Proteomes" id="UP001140087"/>
    </source>
</evidence>
<organism evidence="1 2">
    <name type="scientific">Coemansia helicoidea</name>
    <dbReference type="NCBI Taxonomy" id="1286919"/>
    <lineage>
        <taxon>Eukaryota</taxon>
        <taxon>Fungi</taxon>
        <taxon>Fungi incertae sedis</taxon>
        <taxon>Zoopagomycota</taxon>
        <taxon>Kickxellomycotina</taxon>
        <taxon>Kickxellomycetes</taxon>
        <taxon>Kickxellales</taxon>
        <taxon>Kickxellaceae</taxon>
        <taxon>Coemansia</taxon>
    </lineage>
</organism>
<name>A0ACC1LA54_9FUNG</name>
<gene>
    <name evidence="1" type="ORF">H4R21_001838</name>
</gene>
<proteinExistence type="predicted"/>
<protein>
    <submittedName>
        <fullName evidence="1">Uncharacterized protein</fullName>
    </submittedName>
</protein>
<evidence type="ECO:0000313" key="1">
    <source>
        <dbReference type="EMBL" id="KAJ2803939.1"/>
    </source>
</evidence>
<comment type="caution">
    <text evidence="1">The sequence shown here is derived from an EMBL/GenBank/DDBJ whole genome shotgun (WGS) entry which is preliminary data.</text>
</comment>
<accession>A0ACC1LA54</accession>
<keyword evidence="2" id="KW-1185">Reference proteome</keyword>